<dbReference type="EMBL" id="MNCJ02000324">
    <property type="protein sequence ID" value="KAF5792312.1"/>
    <property type="molecule type" value="Genomic_DNA"/>
</dbReference>
<name>A0A9K3I8T3_HELAN</name>
<proteinExistence type="predicted"/>
<gene>
    <name evidence="1" type="ORF">HanXRQr2_Chr09g0404601</name>
</gene>
<reference evidence="1" key="1">
    <citation type="journal article" date="2017" name="Nature">
        <title>The sunflower genome provides insights into oil metabolism, flowering and Asterid evolution.</title>
        <authorList>
            <person name="Badouin H."/>
            <person name="Gouzy J."/>
            <person name="Grassa C.J."/>
            <person name="Murat F."/>
            <person name="Staton S.E."/>
            <person name="Cottret L."/>
            <person name="Lelandais-Briere C."/>
            <person name="Owens G.L."/>
            <person name="Carrere S."/>
            <person name="Mayjonade B."/>
            <person name="Legrand L."/>
            <person name="Gill N."/>
            <person name="Kane N.C."/>
            <person name="Bowers J.E."/>
            <person name="Hubner S."/>
            <person name="Bellec A."/>
            <person name="Berard A."/>
            <person name="Berges H."/>
            <person name="Blanchet N."/>
            <person name="Boniface M.C."/>
            <person name="Brunel D."/>
            <person name="Catrice O."/>
            <person name="Chaidir N."/>
            <person name="Claudel C."/>
            <person name="Donnadieu C."/>
            <person name="Faraut T."/>
            <person name="Fievet G."/>
            <person name="Helmstetter N."/>
            <person name="King M."/>
            <person name="Knapp S.J."/>
            <person name="Lai Z."/>
            <person name="Le Paslier M.C."/>
            <person name="Lippi Y."/>
            <person name="Lorenzon L."/>
            <person name="Mandel J.R."/>
            <person name="Marage G."/>
            <person name="Marchand G."/>
            <person name="Marquand E."/>
            <person name="Bret-Mestries E."/>
            <person name="Morien E."/>
            <person name="Nambeesan S."/>
            <person name="Nguyen T."/>
            <person name="Pegot-Espagnet P."/>
            <person name="Pouilly N."/>
            <person name="Raftis F."/>
            <person name="Sallet E."/>
            <person name="Schiex T."/>
            <person name="Thomas J."/>
            <person name="Vandecasteele C."/>
            <person name="Vares D."/>
            <person name="Vear F."/>
            <person name="Vautrin S."/>
            <person name="Crespi M."/>
            <person name="Mangin B."/>
            <person name="Burke J.M."/>
            <person name="Salse J."/>
            <person name="Munos S."/>
            <person name="Vincourt P."/>
            <person name="Rieseberg L.H."/>
            <person name="Langlade N.B."/>
        </authorList>
    </citation>
    <scope>NUCLEOTIDE SEQUENCE</scope>
    <source>
        <tissue evidence="1">Leaves</tissue>
    </source>
</reference>
<reference evidence="1" key="2">
    <citation type="submission" date="2020-06" db="EMBL/GenBank/DDBJ databases">
        <title>Helianthus annuus Genome sequencing and assembly Release 2.</title>
        <authorList>
            <person name="Gouzy J."/>
            <person name="Langlade N."/>
            <person name="Munos S."/>
        </authorList>
    </citation>
    <scope>NUCLEOTIDE SEQUENCE</scope>
    <source>
        <tissue evidence="1">Leaves</tissue>
    </source>
</reference>
<dbReference type="Proteomes" id="UP000215914">
    <property type="component" value="Unassembled WGS sequence"/>
</dbReference>
<comment type="caution">
    <text evidence="1">The sequence shown here is derived from an EMBL/GenBank/DDBJ whole genome shotgun (WGS) entry which is preliminary data.</text>
</comment>
<sequence>MLGSDLCHFLCFVLDEYFNGMKKTNDTTELFEDTYSKKNSCHLCHFKRPQKHKHG</sequence>
<evidence type="ECO:0000313" key="2">
    <source>
        <dbReference type="Proteomes" id="UP000215914"/>
    </source>
</evidence>
<keyword evidence="2" id="KW-1185">Reference proteome</keyword>
<protein>
    <submittedName>
        <fullName evidence="1">Uncharacterized protein</fullName>
    </submittedName>
</protein>
<dbReference type="Gramene" id="mRNA:HanXRQr2_Chr09g0404601">
    <property type="protein sequence ID" value="CDS:HanXRQr2_Chr09g0404601.1"/>
    <property type="gene ID" value="HanXRQr2_Chr09g0404601"/>
</dbReference>
<dbReference type="AlphaFoldDB" id="A0A9K3I8T3"/>
<evidence type="ECO:0000313" key="1">
    <source>
        <dbReference type="EMBL" id="KAF5792312.1"/>
    </source>
</evidence>
<accession>A0A9K3I8T3</accession>
<organism evidence="1 2">
    <name type="scientific">Helianthus annuus</name>
    <name type="common">Common sunflower</name>
    <dbReference type="NCBI Taxonomy" id="4232"/>
    <lineage>
        <taxon>Eukaryota</taxon>
        <taxon>Viridiplantae</taxon>
        <taxon>Streptophyta</taxon>
        <taxon>Embryophyta</taxon>
        <taxon>Tracheophyta</taxon>
        <taxon>Spermatophyta</taxon>
        <taxon>Magnoliopsida</taxon>
        <taxon>eudicotyledons</taxon>
        <taxon>Gunneridae</taxon>
        <taxon>Pentapetalae</taxon>
        <taxon>asterids</taxon>
        <taxon>campanulids</taxon>
        <taxon>Asterales</taxon>
        <taxon>Asteraceae</taxon>
        <taxon>Asteroideae</taxon>
        <taxon>Heliantheae alliance</taxon>
        <taxon>Heliantheae</taxon>
        <taxon>Helianthus</taxon>
    </lineage>
</organism>